<dbReference type="AlphaFoldDB" id="A0A1D2N806"/>
<comment type="caution">
    <text evidence="2">The sequence shown here is derived from an EMBL/GenBank/DDBJ whole genome shotgun (WGS) entry which is preliminary data.</text>
</comment>
<evidence type="ECO:0000313" key="3">
    <source>
        <dbReference type="Proteomes" id="UP000094527"/>
    </source>
</evidence>
<proteinExistence type="predicted"/>
<dbReference type="Proteomes" id="UP000094527">
    <property type="component" value="Unassembled WGS sequence"/>
</dbReference>
<name>A0A1D2N806_ORCCI</name>
<organism evidence="2 3">
    <name type="scientific">Orchesella cincta</name>
    <name type="common">Springtail</name>
    <name type="synonym">Podura cincta</name>
    <dbReference type="NCBI Taxonomy" id="48709"/>
    <lineage>
        <taxon>Eukaryota</taxon>
        <taxon>Metazoa</taxon>
        <taxon>Ecdysozoa</taxon>
        <taxon>Arthropoda</taxon>
        <taxon>Hexapoda</taxon>
        <taxon>Collembola</taxon>
        <taxon>Entomobryomorpha</taxon>
        <taxon>Entomobryoidea</taxon>
        <taxon>Orchesellidae</taxon>
        <taxon>Orchesellinae</taxon>
        <taxon>Orchesella</taxon>
    </lineage>
</organism>
<reference evidence="2 3" key="1">
    <citation type="journal article" date="2016" name="Genome Biol. Evol.">
        <title>Gene Family Evolution Reflects Adaptation to Soil Environmental Stressors in the Genome of the Collembolan Orchesella cincta.</title>
        <authorList>
            <person name="Faddeeva-Vakhrusheva A."/>
            <person name="Derks M.F."/>
            <person name="Anvar S.Y."/>
            <person name="Agamennone V."/>
            <person name="Suring W."/>
            <person name="Smit S."/>
            <person name="van Straalen N.M."/>
            <person name="Roelofs D."/>
        </authorList>
    </citation>
    <scope>NUCLEOTIDE SEQUENCE [LARGE SCALE GENOMIC DNA]</scope>
    <source>
        <tissue evidence="2">Mixed pool</tissue>
    </source>
</reference>
<dbReference type="EMBL" id="LJIJ01000153">
    <property type="protein sequence ID" value="ODN01410.1"/>
    <property type="molecule type" value="Genomic_DNA"/>
</dbReference>
<gene>
    <name evidence="2" type="ORF">Ocin01_05270</name>
</gene>
<feature type="chain" id="PRO_5008905181" evidence="1">
    <location>
        <begin position="26"/>
        <end position="104"/>
    </location>
</feature>
<evidence type="ECO:0000313" key="2">
    <source>
        <dbReference type="EMBL" id="ODN01410.1"/>
    </source>
</evidence>
<evidence type="ECO:0000256" key="1">
    <source>
        <dbReference type="SAM" id="SignalP"/>
    </source>
</evidence>
<keyword evidence="1" id="KW-0732">Signal</keyword>
<keyword evidence="3" id="KW-1185">Reference proteome</keyword>
<accession>A0A1D2N806</accession>
<sequence length="104" mass="11477">MAKLGYFMVFVTLYVFLIYMEPVSGAPFLLGNQMSALAVIPRTEEQATALLEFLRNNPQYGSRASVQVNTEEVLLVPSDDISRVSNGLENIGLRLTSADAYEIS</sequence>
<feature type="signal peptide" evidence="1">
    <location>
        <begin position="1"/>
        <end position="25"/>
    </location>
</feature>
<protein>
    <submittedName>
        <fullName evidence="2">Uncharacterized protein</fullName>
    </submittedName>
</protein>